<organism evidence="1 2">
    <name type="scientific">Araneus ventricosus</name>
    <name type="common">Orbweaver spider</name>
    <name type="synonym">Epeira ventricosa</name>
    <dbReference type="NCBI Taxonomy" id="182803"/>
    <lineage>
        <taxon>Eukaryota</taxon>
        <taxon>Metazoa</taxon>
        <taxon>Ecdysozoa</taxon>
        <taxon>Arthropoda</taxon>
        <taxon>Chelicerata</taxon>
        <taxon>Arachnida</taxon>
        <taxon>Araneae</taxon>
        <taxon>Araneomorphae</taxon>
        <taxon>Entelegynae</taxon>
        <taxon>Araneoidea</taxon>
        <taxon>Araneidae</taxon>
        <taxon>Araneus</taxon>
    </lineage>
</organism>
<accession>A0A4Y2L094</accession>
<dbReference type="EMBL" id="BGPR01005190">
    <property type="protein sequence ID" value="GBN07799.1"/>
    <property type="molecule type" value="Genomic_DNA"/>
</dbReference>
<protein>
    <submittedName>
        <fullName evidence="1">Uncharacterized protein</fullName>
    </submittedName>
</protein>
<reference evidence="1 2" key="1">
    <citation type="journal article" date="2019" name="Sci. Rep.">
        <title>Orb-weaving spider Araneus ventricosus genome elucidates the spidroin gene catalogue.</title>
        <authorList>
            <person name="Kono N."/>
            <person name="Nakamura H."/>
            <person name="Ohtoshi R."/>
            <person name="Moran D.A.P."/>
            <person name="Shinohara A."/>
            <person name="Yoshida Y."/>
            <person name="Fujiwara M."/>
            <person name="Mori M."/>
            <person name="Tomita M."/>
            <person name="Arakawa K."/>
        </authorList>
    </citation>
    <scope>NUCLEOTIDE SEQUENCE [LARGE SCALE GENOMIC DNA]</scope>
</reference>
<evidence type="ECO:0000313" key="2">
    <source>
        <dbReference type="Proteomes" id="UP000499080"/>
    </source>
</evidence>
<dbReference type="AlphaFoldDB" id="A0A4Y2L094"/>
<gene>
    <name evidence="1" type="ORF">AVEN_247147_1</name>
</gene>
<sequence length="135" mass="15539">MELRDTIPSEIFLGIQGRAGSGTKKVVALAENGVIQDNGISEGPRFVCAFWSFIKKCSLLRFQVMVFTERHNSKIVFWTPEDLKRDNEKVEKVTTIPNGKKENKKLNNFQSLLEYQLLRKESKAWLVPSKIKLRI</sequence>
<dbReference type="Proteomes" id="UP000499080">
    <property type="component" value="Unassembled WGS sequence"/>
</dbReference>
<comment type="caution">
    <text evidence="1">The sequence shown here is derived from an EMBL/GenBank/DDBJ whole genome shotgun (WGS) entry which is preliminary data.</text>
</comment>
<name>A0A4Y2L094_ARAVE</name>
<evidence type="ECO:0000313" key="1">
    <source>
        <dbReference type="EMBL" id="GBN07799.1"/>
    </source>
</evidence>
<keyword evidence="2" id="KW-1185">Reference proteome</keyword>
<proteinExistence type="predicted"/>